<dbReference type="GO" id="GO:0006744">
    <property type="term" value="P:ubiquinone biosynthetic process"/>
    <property type="evidence" value="ECO:0007669"/>
    <property type="project" value="InterPro"/>
</dbReference>
<dbReference type="PANTHER" id="PTHR38693:SF1">
    <property type="entry name" value="UBIQUINONE BIOSYNTHESIS ACCESSORY FACTOR UBIJ"/>
    <property type="match status" value="1"/>
</dbReference>
<reference evidence="1" key="1">
    <citation type="submission" date="2016-10" db="EMBL/GenBank/DDBJ databases">
        <title>Sequence of Gallionella enrichment culture.</title>
        <authorList>
            <person name="Poehlein A."/>
            <person name="Muehling M."/>
            <person name="Daniel R."/>
        </authorList>
    </citation>
    <scope>NUCLEOTIDE SEQUENCE</scope>
</reference>
<evidence type="ECO:0008006" key="2">
    <source>
        <dbReference type="Google" id="ProtNLM"/>
    </source>
</evidence>
<proteinExistence type="predicted"/>
<name>A0A1J5QZY3_9ZZZZ</name>
<comment type="caution">
    <text evidence="1">The sequence shown here is derived from an EMBL/GenBank/DDBJ whole genome shotgun (WGS) entry which is preliminary data.</text>
</comment>
<accession>A0A1J5QZY3</accession>
<sequence>MLQRVAQAVNHVIQQNPQAQRHLLAHAGKCVSVHVAGAELVLEVTPQGGFDPVVHAAQACAPALTLEVDAAAALAAQWQGQRLGLSGVRIAGDADFAQAMSWLLGHVRWDAEDDLARWFGEVAAYRMAQAARRIRRQGSDWRERIESDLRDWLAEAPRGLVGRSEFADCSAAAAALRDATARLDKRIQILARRRRAVRS</sequence>
<evidence type="ECO:0000313" key="1">
    <source>
        <dbReference type="EMBL" id="OIQ89270.1"/>
    </source>
</evidence>
<protein>
    <recommendedName>
        <fullName evidence="2">Ubiquinone biosynthesis accessory factor UbiJ</fullName>
    </recommendedName>
</protein>
<gene>
    <name evidence="1" type="ORF">GALL_288300</name>
</gene>
<dbReference type="PANTHER" id="PTHR38693">
    <property type="entry name" value="UBIQUINONE BIOSYNTHESIS PROTEIN UBIJ"/>
    <property type="match status" value="1"/>
</dbReference>
<dbReference type="EMBL" id="MLJW01000336">
    <property type="protein sequence ID" value="OIQ89270.1"/>
    <property type="molecule type" value="Genomic_DNA"/>
</dbReference>
<dbReference type="AlphaFoldDB" id="A0A1J5QZY3"/>
<dbReference type="InterPro" id="IPR038989">
    <property type="entry name" value="UbiJ"/>
</dbReference>
<organism evidence="1">
    <name type="scientific">mine drainage metagenome</name>
    <dbReference type="NCBI Taxonomy" id="410659"/>
    <lineage>
        <taxon>unclassified sequences</taxon>
        <taxon>metagenomes</taxon>
        <taxon>ecological metagenomes</taxon>
    </lineage>
</organism>